<proteinExistence type="predicted"/>
<dbReference type="Proteomes" id="UP000002669">
    <property type="component" value="Unassembled WGS sequence"/>
</dbReference>
<protein>
    <submittedName>
        <fullName evidence="2">Uncharacterized protein</fullName>
    </submittedName>
</protein>
<dbReference type="STRING" id="535722.E4UXW6"/>
<accession>E4UXW6</accession>
<feature type="region of interest" description="Disordered" evidence="1">
    <location>
        <begin position="81"/>
        <end position="103"/>
    </location>
</feature>
<evidence type="ECO:0000256" key="1">
    <source>
        <dbReference type="SAM" id="MobiDB-lite"/>
    </source>
</evidence>
<reference evidence="3" key="1">
    <citation type="journal article" date="2012" name="MBio">
        <title>Comparative genome analysis of Trichophyton rubrum and related dermatophytes reveals candidate genes involved in infection.</title>
        <authorList>
            <person name="Martinez D.A."/>
            <person name="Oliver B.G."/>
            <person name="Graeser Y."/>
            <person name="Goldberg J.M."/>
            <person name="Li W."/>
            <person name="Martinez-Rossi N.M."/>
            <person name="Monod M."/>
            <person name="Shelest E."/>
            <person name="Barton R.C."/>
            <person name="Birch E."/>
            <person name="Brakhage A.A."/>
            <person name="Chen Z."/>
            <person name="Gurr S.J."/>
            <person name="Heiman D."/>
            <person name="Heitman J."/>
            <person name="Kosti I."/>
            <person name="Rossi A."/>
            <person name="Saif S."/>
            <person name="Samalova M."/>
            <person name="Saunders C.W."/>
            <person name="Shea T."/>
            <person name="Summerbell R.C."/>
            <person name="Xu J."/>
            <person name="Young S."/>
            <person name="Zeng Q."/>
            <person name="Birren B.W."/>
            <person name="Cuomo C.A."/>
            <person name="White T.C."/>
        </authorList>
    </citation>
    <scope>NUCLEOTIDE SEQUENCE [LARGE SCALE GENOMIC DNA]</scope>
    <source>
        <strain evidence="3">ATCC MYA-4604 / CBS 118893</strain>
    </source>
</reference>
<gene>
    <name evidence="2" type="ORF">MGYG_05798</name>
</gene>
<evidence type="ECO:0000313" key="2">
    <source>
        <dbReference type="EMBL" id="EFR02798.1"/>
    </source>
</evidence>
<dbReference type="EMBL" id="DS989825">
    <property type="protein sequence ID" value="EFR02798.1"/>
    <property type="molecule type" value="Genomic_DNA"/>
</dbReference>
<dbReference type="RefSeq" id="XP_003173209.1">
    <property type="nucleotide sequence ID" value="XM_003173161.1"/>
</dbReference>
<dbReference type="InParanoid" id="E4UXW6"/>
<dbReference type="OrthoDB" id="3818302at2759"/>
<dbReference type="VEuPathDB" id="FungiDB:MGYG_05798"/>
<organism evidence="3">
    <name type="scientific">Arthroderma gypseum (strain ATCC MYA-4604 / CBS 118893)</name>
    <name type="common">Microsporum gypseum</name>
    <dbReference type="NCBI Taxonomy" id="535722"/>
    <lineage>
        <taxon>Eukaryota</taxon>
        <taxon>Fungi</taxon>
        <taxon>Dikarya</taxon>
        <taxon>Ascomycota</taxon>
        <taxon>Pezizomycotina</taxon>
        <taxon>Eurotiomycetes</taxon>
        <taxon>Eurotiomycetidae</taxon>
        <taxon>Onygenales</taxon>
        <taxon>Arthrodermataceae</taxon>
        <taxon>Nannizzia</taxon>
    </lineage>
</organism>
<evidence type="ECO:0000313" key="3">
    <source>
        <dbReference type="Proteomes" id="UP000002669"/>
    </source>
</evidence>
<keyword evidence="3" id="KW-1185">Reference proteome</keyword>
<dbReference type="HOGENOM" id="CLU_2263116_0_0_1"/>
<name>E4UXW6_ARTGP</name>
<dbReference type="GeneID" id="10028488"/>
<sequence length="103" mass="12119">MIEQERQGNSLSTSSIVSLQDWYKAQKTDNYEYDRLLEIVKHDLESLEFNIYHTWMKGLKKKLFKMGSYVPGKIRVRTRLLTKEDGKPPSNTNNLKKLNLDGR</sequence>
<dbReference type="AlphaFoldDB" id="E4UXW6"/>